<dbReference type="Proteomes" id="UP000595662">
    <property type="component" value="Chromosome 1"/>
</dbReference>
<name>A0A7T6XIW9_PENDI</name>
<dbReference type="RefSeq" id="XP_014530771.2">
    <property type="nucleotide sequence ID" value="XM_014675285.2"/>
</dbReference>
<organism evidence="1 2">
    <name type="scientific">Penicillium digitatum</name>
    <name type="common">Green mold</name>
    <dbReference type="NCBI Taxonomy" id="36651"/>
    <lineage>
        <taxon>Eukaryota</taxon>
        <taxon>Fungi</taxon>
        <taxon>Dikarya</taxon>
        <taxon>Ascomycota</taxon>
        <taxon>Pezizomycotina</taxon>
        <taxon>Eurotiomycetes</taxon>
        <taxon>Eurotiomycetidae</taxon>
        <taxon>Eurotiales</taxon>
        <taxon>Aspergillaceae</taxon>
        <taxon>Penicillium</taxon>
    </lineage>
</organism>
<accession>A0A7T6XIW9</accession>
<dbReference type="EMBL" id="CP060774">
    <property type="protein sequence ID" value="QQK41969.1"/>
    <property type="molecule type" value="Genomic_DNA"/>
</dbReference>
<proteinExistence type="predicted"/>
<dbReference type="KEGG" id="pdp:PDIP_66140"/>
<sequence>MCSIYIYEYDCGCKQQEGGVVPCANQNTPACKVASGALNDSGCEAVHRYALCCHQLSGFPALSVSASS</sequence>
<evidence type="ECO:0000313" key="1">
    <source>
        <dbReference type="EMBL" id="QQK41969.1"/>
    </source>
</evidence>
<reference evidence="1 2" key="1">
    <citation type="submission" date="2020-08" db="EMBL/GenBank/DDBJ databases">
        <title>The completed genome sequence of the pathogenic ascomycete fungus Penicillium digitatum.</title>
        <authorList>
            <person name="Wang M."/>
        </authorList>
    </citation>
    <scope>NUCLEOTIDE SEQUENCE [LARGE SCALE GENOMIC DNA]</scope>
    <source>
        <strain evidence="1 2">PdW03</strain>
    </source>
</reference>
<protein>
    <submittedName>
        <fullName evidence="1">Uncharacterized protein</fullName>
    </submittedName>
</protein>
<gene>
    <name evidence="1" type="ORF">Pdw03_4823</name>
</gene>
<evidence type="ECO:0000313" key="2">
    <source>
        <dbReference type="Proteomes" id="UP000595662"/>
    </source>
</evidence>
<dbReference type="GeneID" id="26234930"/>
<dbReference type="AlphaFoldDB" id="A0A7T6XIW9"/>